<accession>A0A074RJY0</accession>
<dbReference type="SMART" id="SM00220">
    <property type="entry name" value="S_TKc"/>
    <property type="match status" value="1"/>
</dbReference>
<keyword evidence="4" id="KW-0067">ATP-binding</keyword>
<feature type="non-terminal residue" evidence="6">
    <location>
        <position position="677"/>
    </location>
</feature>
<dbReference type="AlphaFoldDB" id="A0A074RJY0"/>
<organism evidence="6 7">
    <name type="scientific">Rhizoctonia solani 123E</name>
    <dbReference type="NCBI Taxonomy" id="1423351"/>
    <lineage>
        <taxon>Eukaryota</taxon>
        <taxon>Fungi</taxon>
        <taxon>Dikarya</taxon>
        <taxon>Basidiomycota</taxon>
        <taxon>Agaricomycotina</taxon>
        <taxon>Agaricomycetes</taxon>
        <taxon>Cantharellales</taxon>
        <taxon>Ceratobasidiaceae</taxon>
        <taxon>Rhizoctonia</taxon>
    </lineage>
</organism>
<dbReference type="GO" id="GO:0004674">
    <property type="term" value="F:protein serine/threonine kinase activity"/>
    <property type="evidence" value="ECO:0007669"/>
    <property type="project" value="TreeGrafter"/>
</dbReference>
<comment type="caution">
    <text evidence="6">The sequence shown here is derived from an EMBL/GenBank/DDBJ whole genome shotgun (WGS) entry which is preliminary data.</text>
</comment>
<evidence type="ECO:0000313" key="6">
    <source>
        <dbReference type="EMBL" id="KEP47386.1"/>
    </source>
</evidence>
<sequence>MTDTLRGLSYMHGFKSGAIAHGDIKLSNILVTANETALICDFGRSRQPHDKPNEIIVSNSSPFVGTVRYMSPELFVPNAARPSPAADMWAYGCIALESGDVPSSPVPADMFPRVVSGPMPSWPSELDDLNDLLGEKSQMASSVRSTVWMTTLSSPEANHIVVIKVPRLNASIQNQARHDHLRYILRKVVTDRAGVRHPNIINLLGIASGFSPHEGLVFEYCSHRNLVVYFKENWVRQTEYARPPAPEVNAYSLMCDILEGLKYMHGYPVPIPQGDLTPENILVGFDGRAKINLFSFGRLLASLPSAAGVTASIGSVLAFRWLSPELLKDSQGPTTESDMWTVGCTFYWILTGLEPYTSHRRDDFAGAESVRGRPPGTLANVDYSRAWITNGIWGTIGRCWRRDPLLRTSAGGFLRILQDLEGRKISWLPLNVTDLTGKVKFHPRKSDPEHQIATYTSTWKRFRYGGHELEENVQLKMTMYRATYTPKWYSKSTPVAIKVGYDFSELDQQALITSIQREITLMAQVDHPRIQKLLGIDSSNMHIPDMVFEFDSQTTFDMVLSQGKGATHKHVQILRDLVTAIVYLHEHENGSIAHGDIQPANILVLPDGTAKLGNFTCSFQYLSGQPTSPEILSTTVSTPERSPLYCDPNYYQQSGGSRLVVPTLAGDIWSFGTVVLS</sequence>
<evidence type="ECO:0000256" key="1">
    <source>
        <dbReference type="ARBA" id="ARBA00022679"/>
    </source>
</evidence>
<feature type="domain" description="Protein kinase" evidence="5">
    <location>
        <begin position="1"/>
        <end position="149"/>
    </location>
</feature>
<feature type="domain" description="Protein kinase" evidence="5">
    <location>
        <begin position="133"/>
        <end position="428"/>
    </location>
</feature>
<dbReference type="PROSITE" id="PS50011">
    <property type="entry name" value="PROTEIN_KINASE_DOM"/>
    <property type="match status" value="3"/>
</dbReference>
<keyword evidence="2" id="KW-0547">Nucleotide-binding</keyword>
<dbReference type="Proteomes" id="UP000027456">
    <property type="component" value="Unassembled WGS sequence"/>
</dbReference>
<evidence type="ECO:0000256" key="3">
    <source>
        <dbReference type="ARBA" id="ARBA00022777"/>
    </source>
</evidence>
<dbReference type="CDD" id="cd00180">
    <property type="entry name" value="PKc"/>
    <property type="match status" value="1"/>
</dbReference>
<dbReference type="Gene3D" id="1.10.510.10">
    <property type="entry name" value="Transferase(Phosphotransferase) domain 1"/>
    <property type="match status" value="3"/>
</dbReference>
<keyword evidence="1" id="KW-0808">Transferase</keyword>
<gene>
    <name evidence="6" type="ORF">V565_157510</name>
</gene>
<reference evidence="6 7" key="1">
    <citation type="submission" date="2013-12" db="EMBL/GenBank/DDBJ databases">
        <authorList>
            <person name="Cubeta M."/>
            <person name="Pakala S."/>
            <person name="Fedorova N."/>
            <person name="Thomas E."/>
            <person name="Dean R."/>
            <person name="Jabaji S."/>
            <person name="Neate S."/>
            <person name="Toda T."/>
            <person name="Tavantzis S."/>
            <person name="Vilgalys R."/>
            <person name="Bharathan N."/>
            <person name="Pakala S."/>
            <person name="Losada L.S."/>
            <person name="Zafar N."/>
            <person name="Nierman W."/>
        </authorList>
    </citation>
    <scope>NUCLEOTIDE SEQUENCE [LARGE SCALE GENOMIC DNA]</scope>
    <source>
        <strain evidence="6 7">123E</strain>
    </source>
</reference>
<dbReference type="SUPFAM" id="SSF56112">
    <property type="entry name" value="Protein kinase-like (PK-like)"/>
    <property type="match status" value="3"/>
</dbReference>
<protein>
    <submittedName>
        <fullName evidence="6">Tyrosine kinase catalytic domain protein</fullName>
    </submittedName>
</protein>
<dbReference type="GO" id="GO:0005524">
    <property type="term" value="F:ATP binding"/>
    <property type="evidence" value="ECO:0007669"/>
    <property type="project" value="UniProtKB-KW"/>
</dbReference>
<feature type="domain" description="Protein kinase" evidence="5">
    <location>
        <begin position="469"/>
        <end position="677"/>
    </location>
</feature>
<dbReference type="InterPro" id="IPR011009">
    <property type="entry name" value="Kinase-like_dom_sf"/>
</dbReference>
<dbReference type="OrthoDB" id="5979581at2759"/>
<evidence type="ECO:0000256" key="4">
    <source>
        <dbReference type="ARBA" id="ARBA00022840"/>
    </source>
</evidence>
<name>A0A074RJY0_9AGAM</name>
<evidence type="ECO:0000256" key="2">
    <source>
        <dbReference type="ARBA" id="ARBA00022741"/>
    </source>
</evidence>
<dbReference type="PANTHER" id="PTHR44329">
    <property type="entry name" value="SERINE/THREONINE-PROTEIN KINASE TNNI3K-RELATED"/>
    <property type="match status" value="1"/>
</dbReference>
<dbReference type="STRING" id="1423351.A0A074RJY0"/>
<proteinExistence type="predicted"/>
<keyword evidence="7" id="KW-1185">Reference proteome</keyword>
<dbReference type="InterPro" id="IPR000719">
    <property type="entry name" value="Prot_kinase_dom"/>
</dbReference>
<dbReference type="Pfam" id="PF00069">
    <property type="entry name" value="Pkinase"/>
    <property type="match status" value="3"/>
</dbReference>
<evidence type="ECO:0000259" key="5">
    <source>
        <dbReference type="PROSITE" id="PS50011"/>
    </source>
</evidence>
<dbReference type="InterPro" id="IPR051681">
    <property type="entry name" value="Ser/Thr_Kinases-Pseudokinases"/>
</dbReference>
<evidence type="ECO:0000313" key="7">
    <source>
        <dbReference type="Proteomes" id="UP000027456"/>
    </source>
</evidence>
<dbReference type="EMBL" id="AZST01000755">
    <property type="protein sequence ID" value="KEP47386.1"/>
    <property type="molecule type" value="Genomic_DNA"/>
</dbReference>
<dbReference type="PANTHER" id="PTHR44329:SF288">
    <property type="entry name" value="MITOGEN-ACTIVATED PROTEIN KINASE KINASE KINASE 20"/>
    <property type="match status" value="1"/>
</dbReference>
<keyword evidence="3 6" id="KW-0418">Kinase</keyword>
<dbReference type="HOGENOM" id="CLU_013667_0_0_1"/>